<feature type="region of interest" description="Disordered" evidence="1">
    <location>
        <begin position="362"/>
        <end position="455"/>
    </location>
</feature>
<dbReference type="AlphaFoldDB" id="A0AAU0MK04"/>
<dbReference type="Gene3D" id="3.90.1200.10">
    <property type="match status" value="1"/>
</dbReference>
<evidence type="ECO:0000313" key="4">
    <source>
        <dbReference type="Proteomes" id="UP001329313"/>
    </source>
</evidence>
<accession>A0AAU0MK04</accession>
<organism evidence="3 4">
    <name type="scientific">Microbacterium limosum</name>
    <dbReference type="NCBI Taxonomy" id="3079935"/>
    <lineage>
        <taxon>Bacteria</taxon>
        <taxon>Bacillati</taxon>
        <taxon>Actinomycetota</taxon>
        <taxon>Actinomycetes</taxon>
        <taxon>Micrococcales</taxon>
        <taxon>Microbacteriaceae</taxon>
        <taxon>Microbacterium</taxon>
    </lineage>
</organism>
<gene>
    <name evidence="3" type="ORF">RYJ27_03650</name>
</gene>
<feature type="domain" description="Aminoglycoside phosphotransferase" evidence="2">
    <location>
        <begin position="39"/>
        <end position="244"/>
    </location>
</feature>
<reference evidence="3 4" key="1">
    <citation type="submission" date="2023-10" db="EMBL/GenBank/DDBJ databases">
        <title>Y20.</title>
        <authorList>
            <person name="Zhang G."/>
            <person name="Ding Y."/>
        </authorList>
    </citation>
    <scope>NUCLEOTIDE SEQUENCE [LARGE SCALE GENOMIC DNA]</scope>
    <source>
        <strain evidence="3 4">Y20</strain>
    </source>
</reference>
<keyword evidence="4" id="KW-1185">Reference proteome</keyword>
<name>A0AAU0MK04_9MICO</name>
<dbReference type="Pfam" id="PF01636">
    <property type="entry name" value="APH"/>
    <property type="match status" value="1"/>
</dbReference>
<dbReference type="SUPFAM" id="SSF56112">
    <property type="entry name" value="Protein kinase-like (PK-like)"/>
    <property type="match status" value="1"/>
</dbReference>
<evidence type="ECO:0000313" key="3">
    <source>
        <dbReference type="EMBL" id="WOQ70317.1"/>
    </source>
</evidence>
<feature type="compositionally biased region" description="Basic and acidic residues" evidence="1">
    <location>
        <begin position="378"/>
        <end position="389"/>
    </location>
</feature>
<dbReference type="InterPro" id="IPR011009">
    <property type="entry name" value="Kinase-like_dom_sf"/>
</dbReference>
<proteinExistence type="predicted"/>
<dbReference type="RefSeq" id="WP_330171398.1">
    <property type="nucleotide sequence ID" value="NZ_CP137080.1"/>
</dbReference>
<dbReference type="EMBL" id="CP137080">
    <property type="protein sequence ID" value="WOQ70317.1"/>
    <property type="molecule type" value="Genomic_DNA"/>
</dbReference>
<evidence type="ECO:0000256" key="1">
    <source>
        <dbReference type="SAM" id="MobiDB-lite"/>
    </source>
</evidence>
<protein>
    <submittedName>
        <fullName evidence="3">Phosphotransferase</fullName>
    </submittedName>
</protein>
<sequence>MARSPLTLAAAASAALPGVGAVTTSTLSTGQSGRYDAALLGLDDGTRVVVRVPTDESAASDLAAEVLALRALTPGARALLPFRVPEVRGEATLGDDRIVVADFLPGYRIEPPHIPSGPGAASSIGAALAAVHALPASVVRAEGLPLRTPADVRRTVETLIERTAATRRLHAALATRWRSAIDDEELWRFESTVILGETSAASFLFEDRGDAPTVVGVLGWHRFGVGDPAVDLHWLAGAPEAIDDVYTAYAETGPRSPDANLRTRARLYAELEFAKWLLHGHEQQRPDIVDDAVALLDALVDGLGSSRSRLDAASAAGVDEAMRLLDEGTPAAALPEEPSTAMQTDAYDPRMMSLFVAKELEHEDAEAPPGLSRPSTVRGDDGPDERQDAGADTAPIDPIDLAGWRSDPGAAESGADGAAAGERSAAPGHDDSDEVREAQRASRAAFQRWARSSSE</sequence>
<evidence type="ECO:0000259" key="2">
    <source>
        <dbReference type="Pfam" id="PF01636"/>
    </source>
</evidence>
<dbReference type="InterPro" id="IPR002575">
    <property type="entry name" value="Aminoglycoside_PTrfase"/>
</dbReference>
<dbReference type="KEGG" id="mliy:RYJ27_03650"/>
<dbReference type="Proteomes" id="UP001329313">
    <property type="component" value="Chromosome"/>
</dbReference>
<feature type="compositionally biased region" description="Low complexity" evidence="1">
    <location>
        <begin position="407"/>
        <end position="427"/>
    </location>
</feature>